<accession>A0ABN2QCE2</accession>
<dbReference type="EMBL" id="BAAAMK010000002">
    <property type="protein sequence ID" value="GAA1949560.1"/>
    <property type="molecule type" value="Genomic_DNA"/>
</dbReference>
<dbReference type="SMART" id="SM00458">
    <property type="entry name" value="RICIN"/>
    <property type="match status" value="1"/>
</dbReference>
<keyword evidence="2" id="KW-0624">Polysaccharide degradation</keyword>
<proteinExistence type="predicted"/>
<reference evidence="5 6" key="1">
    <citation type="journal article" date="2019" name="Int. J. Syst. Evol. Microbiol.">
        <title>The Global Catalogue of Microorganisms (GCM) 10K type strain sequencing project: providing services to taxonomists for standard genome sequencing and annotation.</title>
        <authorList>
            <consortium name="The Broad Institute Genomics Platform"/>
            <consortium name="The Broad Institute Genome Sequencing Center for Infectious Disease"/>
            <person name="Wu L."/>
            <person name="Ma J."/>
        </authorList>
    </citation>
    <scope>NUCLEOTIDE SEQUENCE [LARGE SCALE GENOMIC DNA]</scope>
    <source>
        <strain evidence="5 6">JCM 13584</strain>
    </source>
</reference>
<keyword evidence="3" id="KW-0732">Signal</keyword>
<evidence type="ECO:0000256" key="3">
    <source>
        <dbReference type="SAM" id="SignalP"/>
    </source>
</evidence>
<dbReference type="Pfam" id="PF00652">
    <property type="entry name" value="Ricin_B_lectin"/>
    <property type="match status" value="1"/>
</dbReference>
<dbReference type="PROSITE" id="PS50853">
    <property type="entry name" value="FN3"/>
    <property type="match status" value="1"/>
</dbReference>
<dbReference type="SUPFAM" id="SSF50370">
    <property type="entry name" value="Ricin B-like lectins"/>
    <property type="match status" value="1"/>
</dbReference>
<keyword evidence="6" id="KW-1185">Reference proteome</keyword>
<dbReference type="InterPro" id="IPR036116">
    <property type="entry name" value="FN3_sf"/>
</dbReference>
<dbReference type="CDD" id="cd00063">
    <property type="entry name" value="FN3"/>
    <property type="match status" value="1"/>
</dbReference>
<gene>
    <name evidence="5" type="ORF">GCM10009717_14740</name>
</gene>
<keyword evidence="1" id="KW-0378">Hydrolase</keyword>
<evidence type="ECO:0000259" key="4">
    <source>
        <dbReference type="PROSITE" id="PS50853"/>
    </source>
</evidence>
<feature type="chain" id="PRO_5045390295" evidence="3">
    <location>
        <begin position="25"/>
        <end position="685"/>
    </location>
</feature>
<dbReference type="InterPro" id="IPR013783">
    <property type="entry name" value="Ig-like_fold"/>
</dbReference>
<sequence length="685" mass="70739">MRALLGGILSVVCVAAMLVLPADASYAAAGKPIVGVASKQCLDVRGAMPTVGAWTALGVCDGKADQRWTRSAAGELQVFDGSRCLQAGASVSSAGRRAVIAICNGGAAQKWTYTSAKTLKHTSTGWCLDVRGAKTAAGSEVYLHACTTGTNQKWTVPAKLADVTPPTPPSGLARSALTCSSVTLSWTASTDAVGVTAYDLFHDGQLVKSVSGSTRSTSVAVVAGVPWGWYVNARDAAGNVSQASATLTVSPPQCAPDTVAPSVPKSVAAVASGTSVKVTWAASTDDVAVTKYDVRRDGAVVGTVTGSSLTFTDSGLAVNSAYSYTVVARDAQDNASAPSAVATTTTGSACGSAICGVTQVATDTDIPWGLVTLPDGSVLYARRDAHDIVRLVPSTGAKTTVGSIPGAQSTEGEGGVMGLAIASDFAADPWLYIMHSTATDNRVVRMRYVSGTIDAASVQVLVSGILRNKYHNGGRLRFGPDGMLYASTGDAQNGAYAQRLTGTGALNGKILRMTRTGGIPSDNPFGSYIWSYGHRNPQGLAFDSRGRLWQQEFGNSVMDETNLVVKGGNYGWPQCEGTSGSGCGAAGLIAPKRTYPTADGSCSGLTIVRDVVYIACGRGSRLYREVISGDALTDVQQFFVGTYGRLRTVEPTPDGGLWLTTTNQGDKDSIPDNSDEKILEVSLGG</sequence>
<dbReference type="InterPro" id="IPR012938">
    <property type="entry name" value="Glc/Sorbosone_DH"/>
</dbReference>
<comment type="caution">
    <text evidence="5">The sequence shown here is derived from an EMBL/GenBank/DDBJ whole genome shotgun (WGS) entry which is preliminary data.</text>
</comment>
<feature type="domain" description="Fibronectin type-III" evidence="4">
    <location>
        <begin position="260"/>
        <end position="349"/>
    </location>
</feature>
<dbReference type="InterPro" id="IPR003961">
    <property type="entry name" value="FN3_dom"/>
</dbReference>
<dbReference type="Gene3D" id="2.80.10.50">
    <property type="match status" value="1"/>
</dbReference>
<dbReference type="SUPFAM" id="SSF50952">
    <property type="entry name" value="Soluble quinoprotein glucose dehydrogenase"/>
    <property type="match status" value="1"/>
</dbReference>
<name>A0ABN2QCE2_9MICO</name>
<organism evidence="5 6">
    <name type="scientific">Agromyces allii</name>
    <dbReference type="NCBI Taxonomy" id="393607"/>
    <lineage>
        <taxon>Bacteria</taxon>
        <taxon>Bacillati</taxon>
        <taxon>Actinomycetota</taxon>
        <taxon>Actinomycetes</taxon>
        <taxon>Micrococcales</taxon>
        <taxon>Microbacteriaceae</taxon>
        <taxon>Agromyces</taxon>
    </lineage>
</organism>
<dbReference type="PANTHER" id="PTHR19328">
    <property type="entry name" value="HEDGEHOG-INTERACTING PROTEIN"/>
    <property type="match status" value="1"/>
</dbReference>
<dbReference type="Proteomes" id="UP001499954">
    <property type="component" value="Unassembled WGS sequence"/>
</dbReference>
<dbReference type="InterPro" id="IPR035992">
    <property type="entry name" value="Ricin_B-like_lectins"/>
</dbReference>
<dbReference type="SMART" id="SM00060">
    <property type="entry name" value="FN3"/>
    <property type="match status" value="2"/>
</dbReference>
<keyword evidence="2" id="KW-0119">Carbohydrate metabolism</keyword>
<evidence type="ECO:0000256" key="1">
    <source>
        <dbReference type="ARBA" id="ARBA00023295"/>
    </source>
</evidence>
<evidence type="ECO:0000313" key="5">
    <source>
        <dbReference type="EMBL" id="GAA1949560.1"/>
    </source>
</evidence>
<dbReference type="SUPFAM" id="SSF49265">
    <property type="entry name" value="Fibronectin type III"/>
    <property type="match status" value="1"/>
</dbReference>
<keyword evidence="1" id="KW-0326">Glycosidase</keyword>
<evidence type="ECO:0000256" key="2">
    <source>
        <dbReference type="ARBA" id="ARBA00023326"/>
    </source>
</evidence>
<dbReference type="PROSITE" id="PS50231">
    <property type="entry name" value="RICIN_B_LECTIN"/>
    <property type="match status" value="1"/>
</dbReference>
<dbReference type="Pfam" id="PF07995">
    <property type="entry name" value="GSDH"/>
    <property type="match status" value="1"/>
</dbReference>
<protein>
    <submittedName>
        <fullName evidence="5">PQQ-dependent sugar dehydrogenase</fullName>
    </submittedName>
</protein>
<dbReference type="Gene3D" id="2.60.40.10">
    <property type="entry name" value="Immunoglobulins"/>
    <property type="match status" value="2"/>
</dbReference>
<dbReference type="PANTHER" id="PTHR19328:SF13">
    <property type="entry name" value="HIPL1 PROTEIN"/>
    <property type="match status" value="1"/>
</dbReference>
<dbReference type="InterPro" id="IPR011041">
    <property type="entry name" value="Quinoprot_gluc/sorb_DH_b-prop"/>
</dbReference>
<dbReference type="InterPro" id="IPR011042">
    <property type="entry name" value="6-blade_b-propeller_TolB-like"/>
</dbReference>
<evidence type="ECO:0000313" key="6">
    <source>
        <dbReference type="Proteomes" id="UP001499954"/>
    </source>
</evidence>
<dbReference type="Gene3D" id="2.120.10.30">
    <property type="entry name" value="TolB, C-terminal domain"/>
    <property type="match status" value="1"/>
</dbReference>
<dbReference type="InterPro" id="IPR000772">
    <property type="entry name" value="Ricin_B_lectin"/>
</dbReference>
<feature type="signal peptide" evidence="3">
    <location>
        <begin position="1"/>
        <end position="24"/>
    </location>
</feature>